<name>A0A645BBH6_9ZZZZ</name>
<evidence type="ECO:0000256" key="1">
    <source>
        <dbReference type="SAM" id="Phobius"/>
    </source>
</evidence>
<gene>
    <name evidence="2" type="ORF">SDC9_109289</name>
</gene>
<accession>A0A645BBH6</accession>
<reference evidence="2" key="1">
    <citation type="submission" date="2019-08" db="EMBL/GenBank/DDBJ databases">
        <authorList>
            <person name="Kucharzyk K."/>
            <person name="Murdoch R.W."/>
            <person name="Higgins S."/>
            <person name="Loffler F."/>
        </authorList>
    </citation>
    <scope>NUCLEOTIDE SEQUENCE</scope>
</reference>
<dbReference type="EMBL" id="VSSQ01018854">
    <property type="protein sequence ID" value="MPM62418.1"/>
    <property type="molecule type" value="Genomic_DNA"/>
</dbReference>
<dbReference type="AlphaFoldDB" id="A0A645BBH6"/>
<sequence length="144" mass="16384">MFDSIAFLSGERVKKSSWKRFTCSLASTGRFCDKSCESASIRDLPPSRTYIFSRCFSAKLYDFQRAYPTIPVHTQTNTIPNKRICLKLLSIFFKLLNSIYLLFYFLISFPEIFPVAAPAAAPARFPPVVAVLERFRFIPPSPPA</sequence>
<proteinExistence type="predicted"/>
<protein>
    <submittedName>
        <fullName evidence="2">Uncharacterized protein</fullName>
    </submittedName>
</protein>
<feature type="transmembrane region" description="Helical" evidence="1">
    <location>
        <begin position="88"/>
        <end position="107"/>
    </location>
</feature>
<comment type="caution">
    <text evidence="2">The sequence shown here is derived from an EMBL/GenBank/DDBJ whole genome shotgun (WGS) entry which is preliminary data.</text>
</comment>
<evidence type="ECO:0000313" key="2">
    <source>
        <dbReference type="EMBL" id="MPM62418.1"/>
    </source>
</evidence>
<keyword evidence="1" id="KW-0812">Transmembrane</keyword>
<organism evidence="2">
    <name type="scientific">bioreactor metagenome</name>
    <dbReference type="NCBI Taxonomy" id="1076179"/>
    <lineage>
        <taxon>unclassified sequences</taxon>
        <taxon>metagenomes</taxon>
        <taxon>ecological metagenomes</taxon>
    </lineage>
</organism>
<keyword evidence="1" id="KW-1133">Transmembrane helix</keyword>
<keyword evidence="1" id="KW-0472">Membrane</keyword>